<sequence>MTGAGAGIAAARLVGADGDVPVDTPRVPAREAAQDELSDPMYHEHDPNLLERGLDRFWEWIGDLFAGAAGAAPGGPLGLVVLVLAVVGLSAALWWRLGTPQSPARPPKTLFGSTDLSADGHRTAAAAHADARRWTEAVQERMRALVRSLEDRAVLDPRPGRTADEAAAEAGRLLPAHSDRLRAAARVFDDVTYGGRIADEAAYRALCTLDLDIEAAKPLLTTGPAPGAAG</sequence>
<keyword evidence="1" id="KW-0472">Membrane</keyword>
<evidence type="ECO:0000313" key="3">
    <source>
        <dbReference type="EMBL" id="MFC4979302.1"/>
    </source>
</evidence>
<dbReference type="RefSeq" id="WP_033298849.1">
    <property type="nucleotide sequence ID" value="NZ_JBHSJE010000002.1"/>
</dbReference>
<feature type="domain" description="Protein-glutamine gamma-glutamyltransferase-like C-terminal" evidence="2">
    <location>
        <begin position="141"/>
        <end position="209"/>
    </location>
</feature>
<proteinExistence type="predicted"/>
<organism evidence="3 4">
    <name type="scientific">Streptomyces atroolivaceus</name>
    <dbReference type="NCBI Taxonomy" id="66869"/>
    <lineage>
        <taxon>Bacteria</taxon>
        <taxon>Bacillati</taxon>
        <taxon>Actinomycetota</taxon>
        <taxon>Actinomycetes</taxon>
        <taxon>Kitasatosporales</taxon>
        <taxon>Streptomycetaceae</taxon>
        <taxon>Streptomyces</taxon>
    </lineage>
</organism>
<evidence type="ECO:0000259" key="2">
    <source>
        <dbReference type="Pfam" id="PF13559"/>
    </source>
</evidence>
<keyword evidence="1" id="KW-1133">Transmembrane helix</keyword>
<evidence type="ECO:0000256" key="1">
    <source>
        <dbReference type="SAM" id="Phobius"/>
    </source>
</evidence>
<keyword evidence="1" id="KW-0812">Transmembrane</keyword>
<comment type="caution">
    <text evidence="3">The sequence shown here is derived from an EMBL/GenBank/DDBJ whole genome shotgun (WGS) entry which is preliminary data.</text>
</comment>
<gene>
    <name evidence="3" type="ORF">ACFPL4_13125</name>
</gene>
<accession>A0ABV9V5Q8</accession>
<protein>
    <submittedName>
        <fullName evidence="3">DUF4129 domain-containing protein</fullName>
    </submittedName>
</protein>
<feature type="transmembrane region" description="Helical" evidence="1">
    <location>
        <begin position="77"/>
        <end position="95"/>
    </location>
</feature>
<dbReference type="InterPro" id="IPR025403">
    <property type="entry name" value="TgpA-like_C"/>
</dbReference>
<dbReference type="Proteomes" id="UP001595908">
    <property type="component" value="Unassembled WGS sequence"/>
</dbReference>
<dbReference type="GeneID" id="31232665"/>
<evidence type="ECO:0000313" key="4">
    <source>
        <dbReference type="Proteomes" id="UP001595908"/>
    </source>
</evidence>
<name>A0ABV9V5Q8_STRAZ</name>
<reference evidence="4" key="1">
    <citation type="journal article" date="2019" name="Int. J. Syst. Evol. Microbiol.">
        <title>The Global Catalogue of Microorganisms (GCM) 10K type strain sequencing project: providing services to taxonomists for standard genome sequencing and annotation.</title>
        <authorList>
            <consortium name="The Broad Institute Genomics Platform"/>
            <consortium name="The Broad Institute Genome Sequencing Center for Infectious Disease"/>
            <person name="Wu L."/>
            <person name="Ma J."/>
        </authorList>
    </citation>
    <scope>NUCLEOTIDE SEQUENCE [LARGE SCALE GENOMIC DNA]</scope>
    <source>
        <strain evidence="4">ICMP 257</strain>
    </source>
</reference>
<dbReference type="Pfam" id="PF13559">
    <property type="entry name" value="DUF4129"/>
    <property type="match status" value="1"/>
</dbReference>
<keyword evidence="4" id="KW-1185">Reference proteome</keyword>
<dbReference type="EMBL" id="JBHSJE010000002">
    <property type="protein sequence ID" value="MFC4979302.1"/>
    <property type="molecule type" value="Genomic_DNA"/>
</dbReference>